<evidence type="ECO:0000313" key="4">
    <source>
        <dbReference type="Proteomes" id="UP000824229"/>
    </source>
</evidence>
<dbReference type="Gene3D" id="1.20.120.1780">
    <property type="entry name" value="UbiA prenyltransferase"/>
    <property type="match status" value="1"/>
</dbReference>
<dbReference type="CDD" id="cd13962">
    <property type="entry name" value="PT_UbiA_UBIAD1"/>
    <property type="match status" value="1"/>
</dbReference>
<comment type="caution">
    <text evidence="3">The sequence shown here is derived from an EMBL/GenBank/DDBJ whole genome shotgun (WGS) entry which is preliminary data.</text>
</comment>
<gene>
    <name evidence="3" type="ORF">H9872_11035</name>
</gene>
<proteinExistence type="predicted"/>
<dbReference type="PANTHER" id="PTHR13929:SF0">
    <property type="entry name" value="UBIA PRENYLTRANSFERASE DOMAIN-CONTAINING PROTEIN 1"/>
    <property type="match status" value="1"/>
</dbReference>
<feature type="transmembrane region" description="Helical" evidence="2">
    <location>
        <begin position="83"/>
        <end position="105"/>
    </location>
</feature>
<reference evidence="3" key="1">
    <citation type="journal article" date="2021" name="PeerJ">
        <title>Extensive microbial diversity within the chicken gut microbiome revealed by metagenomics and culture.</title>
        <authorList>
            <person name="Gilroy R."/>
            <person name="Ravi A."/>
            <person name="Getino M."/>
            <person name="Pursley I."/>
            <person name="Horton D.L."/>
            <person name="Alikhan N.F."/>
            <person name="Baker D."/>
            <person name="Gharbi K."/>
            <person name="Hall N."/>
            <person name="Watson M."/>
            <person name="Adriaenssens E.M."/>
            <person name="Foster-Nyarko E."/>
            <person name="Jarju S."/>
            <person name="Secka A."/>
            <person name="Antonio M."/>
            <person name="Oren A."/>
            <person name="Chaudhuri R.R."/>
            <person name="La Ragione R."/>
            <person name="Hildebrand F."/>
            <person name="Pallen M.J."/>
        </authorList>
    </citation>
    <scope>NUCLEOTIDE SEQUENCE</scope>
    <source>
        <strain evidence="3">B5-657</strain>
    </source>
</reference>
<dbReference type="AlphaFoldDB" id="A0A9E2KDQ4"/>
<dbReference type="EMBL" id="JAHLFQ010000261">
    <property type="protein sequence ID" value="MBU3805270.1"/>
    <property type="molecule type" value="Genomic_DNA"/>
</dbReference>
<dbReference type="Proteomes" id="UP000824229">
    <property type="component" value="Unassembled WGS sequence"/>
</dbReference>
<protein>
    <submittedName>
        <fullName evidence="3">1,4-dihydroxy-2-naphthoate polyprenyltransferase</fullName>
    </submittedName>
</protein>
<keyword evidence="1" id="KW-0808">Transferase</keyword>
<accession>A0A9E2KDQ4</accession>
<keyword evidence="2" id="KW-0472">Membrane</keyword>
<organism evidence="3 4">
    <name type="scientific">Candidatus Cellulosilyticum pullistercoris</name>
    <dbReference type="NCBI Taxonomy" id="2838521"/>
    <lineage>
        <taxon>Bacteria</taxon>
        <taxon>Bacillati</taxon>
        <taxon>Bacillota</taxon>
        <taxon>Clostridia</taxon>
        <taxon>Lachnospirales</taxon>
        <taxon>Cellulosilyticaceae</taxon>
        <taxon>Cellulosilyticum</taxon>
    </lineage>
</organism>
<feature type="non-terminal residue" evidence="3">
    <location>
        <position position="1"/>
    </location>
</feature>
<dbReference type="InterPro" id="IPR026046">
    <property type="entry name" value="UBIAD1"/>
</dbReference>
<evidence type="ECO:0000256" key="1">
    <source>
        <dbReference type="ARBA" id="ARBA00022679"/>
    </source>
</evidence>
<keyword evidence="2" id="KW-1133">Transmembrane helix</keyword>
<dbReference type="PANTHER" id="PTHR13929">
    <property type="entry name" value="1,4-DIHYDROXY-2-NAPHTHOATE OCTAPRENYLTRANSFERASE"/>
    <property type="match status" value="1"/>
</dbReference>
<name>A0A9E2KDQ4_9FIRM</name>
<reference evidence="3" key="2">
    <citation type="submission" date="2021-04" db="EMBL/GenBank/DDBJ databases">
        <authorList>
            <person name="Gilroy R."/>
        </authorList>
    </citation>
    <scope>NUCLEOTIDE SEQUENCE</scope>
    <source>
        <strain evidence="3">B5-657</strain>
    </source>
</reference>
<feature type="transmembrane region" description="Helical" evidence="2">
    <location>
        <begin position="32"/>
        <end position="62"/>
    </location>
</feature>
<dbReference type="GO" id="GO:0042371">
    <property type="term" value="P:vitamin K biosynthetic process"/>
    <property type="evidence" value="ECO:0007669"/>
    <property type="project" value="TreeGrafter"/>
</dbReference>
<keyword evidence="2" id="KW-0812">Transmembrane</keyword>
<dbReference type="GO" id="GO:0009234">
    <property type="term" value="P:menaquinone biosynthetic process"/>
    <property type="evidence" value="ECO:0007669"/>
    <property type="project" value="TreeGrafter"/>
</dbReference>
<evidence type="ECO:0000313" key="3">
    <source>
        <dbReference type="EMBL" id="MBU3805270.1"/>
    </source>
</evidence>
<sequence length="106" mass="12272">NNICDMEEDLPNKRYTLPIYIGKKNALLLWEILYYLAYVAIIVGVVVRVLPWVSLLTLITLVPIMKNIKAFKAKQVKRETFICAIKNFVLLNVVYIMTLILALLFK</sequence>
<dbReference type="GO" id="GO:0004659">
    <property type="term" value="F:prenyltransferase activity"/>
    <property type="evidence" value="ECO:0007669"/>
    <property type="project" value="InterPro"/>
</dbReference>
<evidence type="ECO:0000256" key="2">
    <source>
        <dbReference type="SAM" id="Phobius"/>
    </source>
</evidence>